<protein>
    <submittedName>
        <fullName evidence="2">Uncharacterized protein</fullName>
    </submittedName>
</protein>
<evidence type="ECO:0000256" key="1">
    <source>
        <dbReference type="SAM" id="Phobius"/>
    </source>
</evidence>
<feature type="transmembrane region" description="Helical" evidence="1">
    <location>
        <begin position="12"/>
        <end position="28"/>
    </location>
</feature>
<evidence type="ECO:0000313" key="3">
    <source>
        <dbReference type="Proteomes" id="UP000624709"/>
    </source>
</evidence>
<organism evidence="2 3">
    <name type="scientific">Actinoplanes palleronii</name>
    <dbReference type="NCBI Taxonomy" id="113570"/>
    <lineage>
        <taxon>Bacteria</taxon>
        <taxon>Bacillati</taxon>
        <taxon>Actinomycetota</taxon>
        <taxon>Actinomycetes</taxon>
        <taxon>Micromonosporales</taxon>
        <taxon>Micromonosporaceae</taxon>
        <taxon>Actinoplanes</taxon>
    </lineage>
</organism>
<keyword evidence="1" id="KW-0472">Membrane</keyword>
<comment type="caution">
    <text evidence="2">The sequence shown here is derived from an EMBL/GenBank/DDBJ whole genome shotgun (WGS) entry which is preliminary data.</text>
</comment>
<keyword evidence="1" id="KW-0812">Transmembrane</keyword>
<feature type="transmembrane region" description="Helical" evidence="1">
    <location>
        <begin position="97"/>
        <end position="118"/>
    </location>
</feature>
<name>A0ABQ4BQD4_9ACTN</name>
<gene>
    <name evidence="2" type="ORF">Apa02nite_089910</name>
</gene>
<feature type="transmembrane region" description="Helical" evidence="1">
    <location>
        <begin position="59"/>
        <end position="85"/>
    </location>
</feature>
<accession>A0ABQ4BQD4</accession>
<proteinExistence type="predicted"/>
<dbReference type="Proteomes" id="UP000624709">
    <property type="component" value="Unassembled WGS sequence"/>
</dbReference>
<dbReference type="EMBL" id="BOMS01000160">
    <property type="protein sequence ID" value="GIE72883.1"/>
    <property type="molecule type" value="Genomic_DNA"/>
</dbReference>
<keyword evidence="3" id="KW-1185">Reference proteome</keyword>
<keyword evidence="1" id="KW-1133">Transmembrane helix</keyword>
<dbReference type="RefSeq" id="WP_239165007.1">
    <property type="nucleotide sequence ID" value="NZ_BAAATY010000055.1"/>
</dbReference>
<sequence>MGSARVGVRDAIIAAGVTAIMVAAGLAARGSPSGSEQLGLALLAVGGLALAARRRAPVAVLVVTGLCAVGYEAAGLAVFATAYLVAVYSAMRAGRRVATAVTSLMVLVALPAAAMVSGRDASARRSPRPAGCSNWPG</sequence>
<reference evidence="2 3" key="1">
    <citation type="submission" date="2021-01" db="EMBL/GenBank/DDBJ databases">
        <title>Whole genome shotgun sequence of Actinoplanes palleronii NBRC 14916.</title>
        <authorList>
            <person name="Komaki H."/>
            <person name="Tamura T."/>
        </authorList>
    </citation>
    <scope>NUCLEOTIDE SEQUENCE [LARGE SCALE GENOMIC DNA]</scope>
    <source>
        <strain evidence="2 3">NBRC 14916</strain>
    </source>
</reference>
<evidence type="ECO:0000313" key="2">
    <source>
        <dbReference type="EMBL" id="GIE72883.1"/>
    </source>
</evidence>
<feature type="transmembrane region" description="Helical" evidence="1">
    <location>
        <begin position="34"/>
        <end position="52"/>
    </location>
</feature>